<evidence type="ECO:0000256" key="5">
    <source>
        <dbReference type="ARBA" id="ARBA00022989"/>
    </source>
</evidence>
<dbReference type="RefSeq" id="WP_100349334.1">
    <property type="nucleotide sequence ID" value="NZ_PGTZ01000007.1"/>
</dbReference>
<dbReference type="PANTHER" id="PTHR43163">
    <property type="entry name" value="DIPEPTIDE TRANSPORT SYSTEM PERMEASE PROTEIN DPPB-RELATED"/>
    <property type="match status" value="1"/>
</dbReference>
<gene>
    <name evidence="9" type="ORF">CLV34_1153</name>
</gene>
<dbReference type="InterPro" id="IPR000515">
    <property type="entry name" value="MetI-like"/>
</dbReference>
<sequence>MSGRHGVFVARRVGQAALVVLLTYVFTFLVISVLPGDPVTSMLRDPENGFSDQDVQQIVAYYHLDQPVLVQLATSLGRFLTGDLGVSLRTQVPVTQLLGDALPSTLELTATALGVALLLAVVVAYGTQFLPPRLGQGIVRAVPSAALSVPSFVIGIVLVRTFGFQLGWFSITDPDSLTATLVAGVALGIPVSAQIAEVLVANLDHERTQDYVTLARSRGLTSRELFRRHLLKPSALPVLTVVAIAVGELLGGSLITESVFGRQGVGTLVETSVTGQDLPVLQAVVVLAAIVFVVVNLAADLLYPLLDARLRPSARSAAPVTAPARTLSDAVAGAA</sequence>
<feature type="transmembrane region" description="Helical" evidence="7">
    <location>
        <begin position="138"/>
        <end position="159"/>
    </location>
</feature>
<dbReference type="OrthoDB" id="9778910at2"/>
<comment type="subcellular location">
    <subcellularLocation>
        <location evidence="1 7">Cell membrane</location>
        <topology evidence="1 7">Multi-pass membrane protein</topology>
    </subcellularLocation>
</comment>
<evidence type="ECO:0000256" key="1">
    <source>
        <dbReference type="ARBA" id="ARBA00004651"/>
    </source>
</evidence>
<accession>A0A2M8WRX7</accession>
<keyword evidence="6 7" id="KW-0472">Membrane</keyword>
<keyword evidence="3" id="KW-1003">Cell membrane</keyword>
<dbReference type="InterPro" id="IPR035906">
    <property type="entry name" value="MetI-like_sf"/>
</dbReference>
<evidence type="ECO:0000259" key="8">
    <source>
        <dbReference type="PROSITE" id="PS50928"/>
    </source>
</evidence>
<protein>
    <submittedName>
        <fullName evidence="9">Peptide/nickel transport system permease protein</fullName>
    </submittedName>
</protein>
<evidence type="ECO:0000256" key="4">
    <source>
        <dbReference type="ARBA" id="ARBA00022692"/>
    </source>
</evidence>
<feature type="domain" description="ABC transmembrane type-1" evidence="8">
    <location>
        <begin position="102"/>
        <end position="303"/>
    </location>
</feature>
<keyword evidence="5 7" id="KW-1133">Transmembrane helix</keyword>
<evidence type="ECO:0000256" key="6">
    <source>
        <dbReference type="ARBA" id="ARBA00023136"/>
    </source>
</evidence>
<evidence type="ECO:0000256" key="2">
    <source>
        <dbReference type="ARBA" id="ARBA00022448"/>
    </source>
</evidence>
<comment type="caution">
    <text evidence="9">The sequence shown here is derived from an EMBL/GenBank/DDBJ whole genome shotgun (WGS) entry which is preliminary data.</text>
</comment>
<evidence type="ECO:0000256" key="7">
    <source>
        <dbReference type="RuleBase" id="RU363032"/>
    </source>
</evidence>
<feature type="transmembrane region" description="Helical" evidence="7">
    <location>
        <begin position="108"/>
        <end position="126"/>
    </location>
</feature>
<feature type="transmembrane region" description="Helical" evidence="7">
    <location>
        <begin position="179"/>
        <end position="200"/>
    </location>
</feature>
<keyword evidence="4 7" id="KW-0812">Transmembrane</keyword>
<reference evidence="9 10" key="1">
    <citation type="submission" date="2017-11" db="EMBL/GenBank/DDBJ databases">
        <title>Genomic Encyclopedia of Archaeal and Bacterial Type Strains, Phase II (KMG-II): From Individual Species to Whole Genera.</title>
        <authorList>
            <person name="Goeker M."/>
        </authorList>
    </citation>
    <scope>NUCLEOTIDE SEQUENCE [LARGE SCALE GENOMIC DNA]</scope>
    <source>
        <strain evidence="9 10">DSM 22413</strain>
    </source>
</reference>
<organism evidence="9 10">
    <name type="scientific">Luteimicrobium subarcticum</name>
    <dbReference type="NCBI Taxonomy" id="620910"/>
    <lineage>
        <taxon>Bacteria</taxon>
        <taxon>Bacillati</taxon>
        <taxon>Actinomycetota</taxon>
        <taxon>Actinomycetes</taxon>
        <taxon>Micrococcales</taxon>
        <taxon>Luteimicrobium</taxon>
    </lineage>
</organism>
<dbReference type="AlphaFoldDB" id="A0A2M8WRX7"/>
<dbReference type="Gene3D" id="1.10.3720.10">
    <property type="entry name" value="MetI-like"/>
    <property type="match status" value="1"/>
</dbReference>
<feature type="transmembrane region" description="Helical" evidence="7">
    <location>
        <begin position="12"/>
        <end position="34"/>
    </location>
</feature>
<evidence type="ECO:0000313" key="9">
    <source>
        <dbReference type="EMBL" id="PJI93679.1"/>
    </source>
</evidence>
<dbReference type="Pfam" id="PF00528">
    <property type="entry name" value="BPD_transp_1"/>
    <property type="match status" value="1"/>
</dbReference>
<dbReference type="GO" id="GO:0005886">
    <property type="term" value="C:plasma membrane"/>
    <property type="evidence" value="ECO:0007669"/>
    <property type="project" value="UniProtKB-SubCell"/>
</dbReference>
<dbReference type="PROSITE" id="PS50928">
    <property type="entry name" value="ABC_TM1"/>
    <property type="match status" value="1"/>
</dbReference>
<dbReference type="SUPFAM" id="SSF161098">
    <property type="entry name" value="MetI-like"/>
    <property type="match status" value="1"/>
</dbReference>
<keyword evidence="2 7" id="KW-0813">Transport</keyword>
<dbReference type="Proteomes" id="UP000231586">
    <property type="component" value="Unassembled WGS sequence"/>
</dbReference>
<feature type="transmembrane region" description="Helical" evidence="7">
    <location>
        <begin position="235"/>
        <end position="260"/>
    </location>
</feature>
<dbReference type="CDD" id="cd06261">
    <property type="entry name" value="TM_PBP2"/>
    <property type="match status" value="1"/>
</dbReference>
<dbReference type="GO" id="GO:0055085">
    <property type="term" value="P:transmembrane transport"/>
    <property type="evidence" value="ECO:0007669"/>
    <property type="project" value="InterPro"/>
</dbReference>
<dbReference type="EMBL" id="PGTZ01000007">
    <property type="protein sequence ID" value="PJI93679.1"/>
    <property type="molecule type" value="Genomic_DNA"/>
</dbReference>
<evidence type="ECO:0000256" key="3">
    <source>
        <dbReference type="ARBA" id="ARBA00022475"/>
    </source>
</evidence>
<keyword evidence="10" id="KW-1185">Reference proteome</keyword>
<dbReference type="PANTHER" id="PTHR43163:SF6">
    <property type="entry name" value="DIPEPTIDE TRANSPORT SYSTEM PERMEASE PROTEIN DPPB-RELATED"/>
    <property type="match status" value="1"/>
</dbReference>
<comment type="similarity">
    <text evidence="7">Belongs to the binding-protein-dependent transport system permease family.</text>
</comment>
<name>A0A2M8WRX7_9MICO</name>
<evidence type="ECO:0000313" key="10">
    <source>
        <dbReference type="Proteomes" id="UP000231586"/>
    </source>
</evidence>
<proteinExistence type="inferred from homology"/>
<feature type="transmembrane region" description="Helical" evidence="7">
    <location>
        <begin position="280"/>
        <end position="306"/>
    </location>
</feature>